<name>A0ABP4R0X2_9ACTN</name>
<evidence type="ECO:0000259" key="2">
    <source>
        <dbReference type="PROSITE" id="PS51762"/>
    </source>
</evidence>
<dbReference type="InterPro" id="IPR000757">
    <property type="entry name" value="Beta-glucanase-like"/>
</dbReference>
<feature type="domain" description="GH16" evidence="2">
    <location>
        <begin position="46"/>
        <end position="258"/>
    </location>
</feature>
<proteinExistence type="predicted"/>
<dbReference type="Pfam" id="PF00722">
    <property type="entry name" value="Glyco_hydro_16"/>
    <property type="match status" value="1"/>
</dbReference>
<organism evidence="3 4">
    <name type="scientific">Nonomuraea maheshkhaliensis</name>
    <dbReference type="NCBI Taxonomy" id="419590"/>
    <lineage>
        <taxon>Bacteria</taxon>
        <taxon>Bacillati</taxon>
        <taxon>Actinomycetota</taxon>
        <taxon>Actinomycetes</taxon>
        <taxon>Streptosporangiales</taxon>
        <taxon>Streptosporangiaceae</taxon>
        <taxon>Nonomuraea</taxon>
    </lineage>
</organism>
<dbReference type="EMBL" id="BAAAMU010000018">
    <property type="protein sequence ID" value="GAA1631041.1"/>
    <property type="molecule type" value="Genomic_DNA"/>
</dbReference>
<dbReference type="SUPFAM" id="SSF49899">
    <property type="entry name" value="Concanavalin A-like lectins/glucanases"/>
    <property type="match status" value="1"/>
</dbReference>
<dbReference type="InterPro" id="IPR013320">
    <property type="entry name" value="ConA-like_dom_sf"/>
</dbReference>
<dbReference type="Proteomes" id="UP001500064">
    <property type="component" value="Unassembled WGS sequence"/>
</dbReference>
<keyword evidence="1" id="KW-0732">Signal</keyword>
<dbReference type="CDD" id="cd00413">
    <property type="entry name" value="Glyco_hydrolase_16"/>
    <property type="match status" value="1"/>
</dbReference>
<feature type="chain" id="PRO_5045942203" description="GH16 domain-containing protein" evidence="1">
    <location>
        <begin position="43"/>
        <end position="258"/>
    </location>
</feature>
<accession>A0ABP4R0X2</accession>
<keyword evidence="4" id="KW-1185">Reference proteome</keyword>
<gene>
    <name evidence="3" type="ORF">GCM10009733_029820</name>
</gene>
<comment type="caution">
    <text evidence="3">The sequence shown here is derived from an EMBL/GenBank/DDBJ whole genome shotgun (WGS) entry which is preliminary data.</text>
</comment>
<protein>
    <recommendedName>
        <fullName evidence="2">GH16 domain-containing protein</fullName>
    </recommendedName>
</protein>
<evidence type="ECO:0000256" key="1">
    <source>
        <dbReference type="SAM" id="SignalP"/>
    </source>
</evidence>
<evidence type="ECO:0000313" key="3">
    <source>
        <dbReference type="EMBL" id="GAA1631041.1"/>
    </source>
</evidence>
<feature type="signal peptide" evidence="1">
    <location>
        <begin position="1"/>
        <end position="42"/>
    </location>
</feature>
<sequence>MGRVGCYLREIFASMVRMSQRSPIVAAAMLTGLAVLPQTAHAQTPAPKWGAPVLVENFSGSSIDTSRWMIYHSPRAERNPRTGRASTVSNGVLRLKGGRYDGKDLSGGVATRLAQRYGRWEVRFKAEAGAGYTPVALLWPTAQGEGSGYSEVDFAEIVDPRRQGGGIFVHGGHGRARKVLRADFTRWHTVAVDWLPGRLTFWLDGKRLWDYRGPHVPEGRKMGLALQNDVVCEPKCRDSTTPRTVSMYVDWVKIYRAP</sequence>
<reference evidence="4" key="1">
    <citation type="journal article" date="2019" name="Int. J. Syst. Evol. Microbiol.">
        <title>The Global Catalogue of Microorganisms (GCM) 10K type strain sequencing project: providing services to taxonomists for standard genome sequencing and annotation.</title>
        <authorList>
            <consortium name="The Broad Institute Genomics Platform"/>
            <consortium name="The Broad Institute Genome Sequencing Center for Infectious Disease"/>
            <person name="Wu L."/>
            <person name="Ma J."/>
        </authorList>
    </citation>
    <scope>NUCLEOTIDE SEQUENCE [LARGE SCALE GENOMIC DNA]</scope>
    <source>
        <strain evidence="4">JCM 13929</strain>
    </source>
</reference>
<dbReference type="PROSITE" id="PS51762">
    <property type="entry name" value="GH16_2"/>
    <property type="match status" value="1"/>
</dbReference>
<dbReference type="Gene3D" id="2.60.120.200">
    <property type="match status" value="1"/>
</dbReference>
<evidence type="ECO:0000313" key="4">
    <source>
        <dbReference type="Proteomes" id="UP001500064"/>
    </source>
</evidence>